<organism evidence="14">
    <name type="scientific">Hirondellea gigas</name>
    <dbReference type="NCBI Taxonomy" id="1518452"/>
    <lineage>
        <taxon>Eukaryota</taxon>
        <taxon>Metazoa</taxon>
        <taxon>Ecdysozoa</taxon>
        <taxon>Arthropoda</taxon>
        <taxon>Crustacea</taxon>
        <taxon>Multicrustacea</taxon>
        <taxon>Malacostraca</taxon>
        <taxon>Eumalacostraca</taxon>
        <taxon>Peracarida</taxon>
        <taxon>Amphipoda</taxon>
        <taxon>Amphilochidea</taxon>
        <taxon>Lysianassida</taxon>
        <taxon>Lysianassidira</taxon>
        <taxon>Lysianassoidea</taxon>
        <taxon>Lysianassidae</taxon>
        <taxon>Hirondellea</taxon>
    </lineage>
</organism>
<keyword evidence="5 11" id="KW-0328">Glycosyltransferase</keyword>
<dbReference type="EMBL" id="IACT01000046">
    <property type="protein sequence ID" value="LAC19501.1"/>
    <property type="molecule type" value="mRNA"/>
</dbReference>
<dbReference type="CDD" id="cd09009">
    <property type="entry name" value="PNP-EcPNPII_like"/>
    <property type="match status" value="1"/>
</dbReference>
<dbReference type="AlphaFoldDB" id="A0A6A7FLR4"/>
<dbReference type="EC" id="2.4.2.1" evidence="3 11"/>
<comment type="pathway">
    <text evidence="1 11">Purine metabolism; purine nucleoside salvage.</text>
</comment>
<evidence type="ECO:0000259" key="13">
    <source>
        <dbReference type="Pfam" id="PF01048"/>
    </source>
</evidence>
<evidence type="ECO:0000313" key="14">
    <source>
        <dbReference type="EMBL" id="LAC19501.1"/>
    </source>
</evidence>
<evidence type="ECO:0000256" key="9">
    <source>
        <dbReference type="ARBA" id="ARBA00023950"/>
    </source>
</evidence>
<dbReference type="NCBIfam" id="TIGR01697">
    <property type="entry name" value="PNPH-PUNA-XAPA"/>
    <property type="match status" value="1"/>
</dbReference>
<dbReference type="PANTHER" id="PTHR11904">
    <property type="entry name" value="METHYLTHIOADENOSINE/PURINE NUCLEOSIDE PHOSPHORYLASE"/>
    <property type="match status" value="1"/>
</dbReference>
<evidence type="ECO:0000256" key="5">
    <source>
        <dbReference type="ARBA" id="ARBA00022676"/>
    </source>
</evidence>
<evidence type="ECO:0000256" key="6">
    <source>
        <dbReference type="ARBA" id="ARBA00022679"/>
    </source>
</evidence>
<dbReference type="FunFam" id="3.40.50.1580:FF:000004">
    <property type="entry name" value="Purine nucleoside phosphorylase"/>
    <property type="match status" value="1"/>
</dbReference>
<evidence type="ECO:0000256" key="3">
    <source>
        <dbReference type="ARBA" id="ARBA00011886"/>
    </source>
</evidence>
<keyword evidence="6 11" id="KW-0808">Transferase</keyword>
<dbReference type="InterPro" id="IPR011270">
    <property type="entry name" value="Pur_Nuc_Pase_Ino/Guo-sp"/>
</dbReference>
<comment type="function">
    <text evidence="11">The purine nucleoside phosphorylases catalyze the phosphorolytic breakdown of the N-glycosidic bond in the beta-(deoxy)ribonucleoside molecules, with the formation of the corresponding free purine bases and pentose-1-phosphate.</text>
</comment>
<dbReference type="Pfam" id="PF01048">
    <property type="entry name" value="PNP_UDP_1"/>
    <property type="match status" value="1"/>
</dbReference>
<dbReference type="PIRSF" id="PIRSF000477">
    <property type="entry name" value="PurNPase"/>
    <property type="match status" value="1"/>
</dbReference>
<accession>A0A6A7FLR4</accession>
<feature type="domain" description="Nucleoside phosphorylase" evidence="13">
    <location>
        <begin position="60"/>
        <end position="312"/>
    </location>
</feature>
<dbReference type="PANTHER" id="PTHR11904:SF9">
    <property type="entry name" value="PURINE NUCLEOSIDE PHOSPHORYLASE-RELATED"/>
    <property type="match status" value="1"/>
</dbReference>
<comment type="catalytic activity">
    <reaction evidence="7">
        <text>inosine + phosphate = alpha-D-ribose 1-phosphate + hypoxanthine</text>
        <dbReference type="Rhea" id="RHEA:27646"/>
        <dbReference type="ChEBI" id="CHEBI:17368"/>
        <dbReference type="ChEBI" id="CHEBI:17596"/>
        <dbReference type="ChEBI" id="CHEBI:43474"/>
        <dbReference type="ChEBI" id="CHEBI:57720"/>
        <dbReference type="EC" id="2.4.2.1"/>
    </reaction>
</comment>
<evidence type="ECO:0000256" key="12">
    <source>
        <dbReference type="PIRSR" id="PIRSR000477-2"/>
    </source>
</evidence>
<comment type="similarity">
    <text evidence="2 11">Belongs to the PNP/MTAP phosphorylase family.</text>
</comment>
<dbReference type="GO" id="GO:0004731">
    <property type="term" value="F:purine-nucleoside phosphorylase activity"/>
    <property type="evidence" value="ECO:0007669"/>
    <property type="project" value="UniProtKB-EC"/>
</dbReference>
<feature type="binding site" evidence="12">
    <location>
        <position position="97"/>
    </location>
    <ligand>
        <name>phosphate</name>
        <dbReference type="ChEBI" id="CHEBI:43474"/>
    </ligand>
</feature>
<dbReference type="SUPFAM" id="SSF53167">
    <property type="entry name" value="Purine and uridine phosphorylases"/>
    <property type="match status" value="1"/>
</dbReference>
<comment type="catalytic activity">
    <reaction evidence="9">
        <text>2'-deoxyinosine + phosphate = 2-deoxy-alpha-D-ribose 1-phosphate + hypoxanthine</text>
        <dbReference type="Rhea" id="RHEA:27750"/>
        <dbReference type="ChEBI" id="CHEBI:17368"/>
        <dbReference type="ChEBI" id="CHEBI:28997"/>
        <dbReference type="ChEBI" id="CHEBI:43474"/>
        <dbReference type="ChEBI" id="CHEBI:57259"/>
        <dbReference type="EC" id="2.4.2.1"/>
    </reaction>
</comment>
<dbReference type="NCBIfam" id="TIGR01700">
    <property type="entry name" value="PNPH"/>
    <property type="match status" value="1"/>
</dbReference>
<evidence type="ECO:0000256" key="11">
    <source>
        <dbReference type="PIRNR" id="PIRNR000477"/>
    </source>
</evidence>
<evidence type="ECO:0000256" key="1">
    <source>
        <dbReference type="ARBA" id="ARBA00005058"/>
    </source>
</evidence>
<dbReference type="UniPathway" id="UPA00606"/>
<name>A0A6A7FLR4_9CRUS</name>
<evidence type="ECO:0000256" key="7">
    <source>
        <dbReference type="ARBA" id="ARBA00023918"/>
    </source>
</evidence>
<dbReference type="InterPro" id="IPR000845">
    <property type="entry name" value="Nucleoside_phosphorylase_d"/>
</dbReference>
<dbReference type="GO" id="GO:0005737">
    <property type="term" value="C:cytoplasm"/>
    <property type="evidence" value="ECO:0007669"/>
    <property type="project" value="TreeGrafter"/>
</dbReference>
<dbReference type="NCBIfam" id="NF006054">
    <property type="entry name" value="PRK08202.1"/>
    <property type="match status" value="1"/>
</dbReference>
<dbReference type="Gene3D" id="3.40.50.1580">
    <property type="entry name" value="Nucleoside phosphorylase domain"/>
    <property type="match status" value="1"/>
</dbReference>
<feature type="binding site" evidence="12">
    <location>
        <position position="276"/>
    </location>
    <ligand>
        <name>a purine D-ribonucleoside</name>
        <dbReference type="ChEBI" id="CHEBI:142355"/>
    </ligand>
</feature>
<feature type="binding site" evidence="12">
    <location>
        <position position="149"/>
    </location>
    <ligand>
        <name>phosphate</name>
        <dbReference type="ChEBI" id="CHEBI:43474"/>
    </ligand>
</feature>
<feature type="binding site" evidence="12">
    <location>
        <begin position="117"/>
        <end position="119"/>
    </location>
    <ligand>
        <name>phosphate</name>
        <dbReference type="ChEBI" id="CHEBI:43474"/>
    </ligand>
</feature>
<feature type="binding site" evidence="12">
    <location>
        <position position="234"/>
    </location>
    <ligand>
        <name>a purine D-ribonucleoside</name>
        <dbReference type="ChEBI" id="CHEBI:142355"/>
    </ligand>
</feature>
<evidence type="ECO:0000256" key="10">
    <source>
        <dbReference type="ARBA" id="ARBA00023970"/>
    </source>
</evidence>
<comment type="catalytic activity">
    <reaction evidence="8">
        <text>2'-deoxyguanosine + phosphate = 2-deoxy-alpha-D-ribose 1-phosphate + guanine</text>
        <dbReference type="Rhea" id="RHEA:27738"/>
        <dbReference type="ChEBI" id="CHEBI:16235"/>
        <dbReference type="ChEBI" id="CHEBI:17172"/>
        <dbReference type="ChEBI" id="CHEBI:43474"/>
        <dbReference type="ChEBI" id="CHEBI:57259"/>
        <dbReference type="EC" id="2.4.2.1"/>
    </reaction>
</comment>
<dbReference type="InterPro" id="IPR035994">
    <property type="entry name" value="Nucleoside_phosphorylase_sf"/>
</dbReference>
<feature type="binding site" evidence="12">
    <location>
        <position position="253"/>
    </location>
    <ligand>
        <name>phosphate</name>
        <dbReference type="ChEBI" id="CHEBI:43474"/>
    </ligand>
</feature>
<sequence>MAPTGINGREAPDVQALASGGGFMCLEQTVTGTSDHDFRYELLEESAQFLLDGTKHRPNIAIICGSGLGSLATELEERDEFPYETVPHFPVSTVTGHAGKMVLGLLSGIPVMCMQGRFHAYEGYPLWKVSMPVRVMKLMGIEQIIVTNAAGGLNEKYNVGDIMFIKDHINMQGFAGDSPLRGRNEERFGPRFLCMNNAYDKELRSLAREAAQQLGLMDIVKEGVYVMLGGPTYETVAELRLLSILGVDAVGMSTVPEVIVARHCGMKVFAFSLITNKCITDYETDLEPNHAEVIEAANARQKDLKELVKKIVSKMAAK</sequence>
<evidence type="ECO:0000256" key="4">
    <source>
        <dbReference type="ARBA" id="ARBA00013834"/>
    </source>
</evidence>
<proteinExistence type="evidence at transcript level"/>
<evidence type="ECO:0000256" key="2">
    <source>
        <dbReference type="ARBA" id="ARBA00006751"/>
    </source>
</evidence>
<comment type="catalytic activity">
    <reaction evidence="10">
        <text>guanosine + phosphate = alpha-D-ribose 1-phosphate + guanine</text>
        <dbReference type="Rhea" id="RHEA:13233"/>
        <dbReference type="ChEBI" id="CHEBI:16235"/>
        <dbReference type="ChEBI" id="CHEBI:16750"/>
        <dbReference type="ChEBI" id="CHEBI:43474"/>
        <dbReference type="ChEBI" id="CHEBI:57720"/>
        <dbReference type="EC" id="2.4.2.1"/>
    </reaction>
</comment>
<feature type="binding site" evidence="12">
    <location>
        <position position="66"/>
    </location>
    <ligand>
        <name>phosphate</name>
        <dbReference type="ChEBI" id="CHEBI:43474"/>
    </ligand>
</feature>
<evidence type="ECO:0000256" key="8">
    <source>
        <dbReference type="ARBA" id="ARBA00023929"/>
    </source>
</evidence>
<protein>
    <recommendedName>
        <fullName evidence="4 11">Purine nucleoside phosphorylase</fullName>
        <ecNumber evidence="3 11">2.4.2.1</ecNumber>
    </recommendedName>
    <alternativeName>
        <fullName evidence="11">Inosine-guanosine phosphorylase</fullName>
    </alternativeName>
</protein>
<dbReference type="GO" id="GO:0009116">
    <property type="term" value="P:nucleoside metabolic process"/>
    <property type="evidence" value="ECO:0007669"/>
    <property type="project" value="InterPro"/>
</dbReference>
<reference evidence="14" key="1">
    <citation type="submission" date="2017-11" db="EMBL/GenBank/DDBJ databases">
        <title>The sensing device of the deep-sea amphipod.</title>
        <authorList>
            <person name="Kobayashi H."/>
            <person name="Nagahama T."/>
            <person name="Arai W."/>
            <person name="Sasagawa Y."/>
            <person name="Umeda M."/>
            <person name="Hayashi T."/>
            <person name="Nikaido I."/>
            <person name="Watanabe H."/>
            <person name="Oguri K."/>
            <person name="Kitazato H."/>
            <person name="Fujioka K."/>
            <person name="Kido Y."/>
            <person name="Takami H."/>
        </authorList>
    </citation>
    <scope>NUCLEOTIDE SEQUENCE</scope>
    <source>
        <tissue evidence="14">Whole body</tissue>
    </source>
</reference>
<dbReference type="InterPro" id="IPR011268">
    <property type="entry name" value="Purine_phosphorylase"/>
</dbReference>